<keyword evidence="1" id="KW-0812">Transmembrane</keyword>
<keyword evidence="1" id="KW-0472">Membrane</keyword>
<gene>
    <name evidence="2" type="ORF">UFOPK4028_00068</name>
</gene>
<dbReference type="AlphaFoldDB" id="A0A6J5YPH5"/>
<reference evidence="2" key="1">
    <citation type="submission" date="2020-05" db="EMBL/GenBank/DDBJ databases">
        <authorList>
            <person name="Chiriac C."/>
            <person name="Salcher M."/>
            <person name="Ghai R."/>
            <person name="Kavagutti S V."/>
        </authorList>
    </citation>
    <scope>NUCLEOTIDE SEQUENCE</scope>
</reference>
<name>A0A6J5YPH5_9ZZZZ</name>
<organism evidence="2">
    <name type="scientific">freshwater metagenome</name>
    <dbReference type="NCBI Taxonomy" id="449393"/>
    <lineage>
        <taxon>unclassified sequences</taxon>
        <taxon>metagenomes</taxon>
        <taxon>ecological metagenomes</taxon>
    </lineage>
</organism>
<proteinExistence type="predicted"/>
<protein>
    <submittedName>
        <fullName evidence="2">Unannotated protein</fullName>
    </submittedName>
</protein>
<evidence type="ECO:0000313" key="2">
    <source>
        <dbReference type="EMBL" id="CAB4329920.1"/>
    </source>
</evidence>
<sequence>MESTFVRKSPKLEYLLLSVLFFMIEATTFSPTFLIAVSPKRISTPLGVYSESDSFTSGAKTLMPLRRHSFRYKALLSLSSRTLVRSAAMYSVG</sequence>
<keyword evidence="1" id="KW-1133">Transmembrane helix</keyword>
<feature type="transmembrane region" description="Helical" evidence="1">
    <location>
        <begin position="14"/>
        <end position="37"/>
    </location>
</feature>
<dbReference type="EMBL" id="CAESAC010000004">
    <property type="protein sequence ID" value="CAB4329920.1"/>
    <property type="molecule type" value="Genomic_DNA"/>
</dbReference>
<accession>A0A6J5YPH5</accession>
<evidence type="ECO:0000256" key="1">
    <source>
        <dbReference type="SAM" id="Phobius"/>
    </source>
</evidence>